<comment type="subcellular location">
    <subcellularLocation>
        <location evidence="2">Nucleus</location>
    </subcellularLocation>
</comment>
<feature type="region of interest" description="Disordered" evidence="3">
    <location>
        <begin position="445"/>
        <end position="469"/>
    </location>
</feature>
<evidence type="ECO:0000256" key="1">
    <source>
        <dbReference type="ARBA" id="ARBA00023242"/>
    </source>
</evidence>
<name>A0ABR2ZXN1_9AGAR</name>
<proteinExistence type="predicted"/>
<feature type="domain" description="YEATS" evidence="4">
    <location>
        <begin position="119"/>
        <end position="275"/>
    </location>
</feature>
<feature type="compositionally biased region" description="Polar residues" evidence="3">
    <location>
        <begin position="105"/>
        <end position="121"/>
    </location>
</feature>
<feature type="compositionally biased region" description="Low complexity" evidence="3">
    <location>
        <begin position="457"/>
        <end position="469"/>
    </location>
</feature>
<dbReference type="PROSITE" id="PS51037">
    <property type="entry name" value="YEATS"/>
    <property type="match status" value="1"/>
</dbReference>
<keyword evidence="6" id="KW-1185">Reference proteome</keyword>
<feature type="region of interest" description="Disordered" evidence="3">
    <location>
        <begin position="282"/>
        <end position="306"/>
    </location>
</feature>
<dbReference type="InterPro" id="IPR055129">
    <property type="entry name" value="YEATS_dom"/>
</dbReference>
<accession>A0ABR2ZXN1</accession>
<keyword evidence="1 2" id="KW-0539">Nucleus</keyword>
<protein>
    <recommendedName>
        <fullName evidence="4">YEATS domain-containing protein</fullName>
    </recommendedName>
</protein>
<reference evidence="5 6" key="1">
    <citation type="submission" date="2024-05" db="EMBL/GenBank/DDBJ databases">
        <title>A draft genome resource for the thread blight pathogen Marasmius tenuissimus strain MS-2.</title>
        <authorList>
            <person name="Yulfo-Soto G.E."/>
            <person name="Baruah I.K."/>
            <person name="Amoako-Attah I."/>
            <person name="Bukari Y."/>
            <person name="Meinhardt L.W."/>
            <person name="Bailey B.A."/>
            <person name="Cohen S.P."/>
        </authorList>
    </citation>
    <scope>NUCLEOTIDE SEQUENCE [LARGE SCALE GENOMIC DNA]</scope>
    <source>
        <strain evidence="5 6">MS-2</strain>
    </source>
</reference>
<feature type="region of interest" description="Disordered" evidence="3">
    <location>
        <begin position="670"/>
        <end position="691"/>
    </location>
</feature>
<evidence type="ECO:0000259" key="4">
    <source>
        <dbReference type="PROSITE" id="PS51037"/>
    </source>
</evidence>
<dbReference type="Pfam" id="PF22951">
    <property type="entry name" value="3HBD"/>
    <property type="match status" value="1"/>
</dbReference>
<evidence type="ECO:0000313" key="5">
    <source>
        <dbReference type="EMBL" id="KAL0066435.1"/>
    </source>
</evidence>
<feature type="compositionally biased region" description="Polar residues" evidence="3">
    <location>
        <begin position="445"/>
        <end position="455"/>
    </location>
</feature>
<gene>
    <name evidence="5" type="ORF">AAF712_006477</name>
</gene>
<comment type="caution">
    <text evidence="5">The sequence shown here is derived from an EMBL/GenBank/DDBJ whole genome shotgun (WGS) entry which is preliminary data.</text>
</comment>
<dbReference type="EMBL" id="JBBXMP010000035">
    <property type="protein sequence ID" value="KAL0066435.1"/>
    <property type="molecule type" value="Genomic_DNA"/>
</dbReference>
<evidence type="ECO:0000256" key="3">
    <source>
        <dbReference type="SAM" id="MobiDB-lite"/>
    </source>
</evidence>
<evidence type="ECO:0000256" key="2">
    <source>
        <dbReference type="PROSITE-ProRule" id="PRU00376"/>
    </source>
</evidence>
<feature type="region of interest" description="Disordered" evidence="3">
    <location>
        <begin position="81"/>
        <end position="121"/>
    </location>
</feature>
<dbReference type="Gene3D" id="2.60.40.1970">
    <property type="entry name" value="YEATS domain"/>
    <property type="match status" value="1"/>
</dbReference>
<organism evidence="5 6">
    <name type="scientific">Marasmius tenuissimus</name>
    <dbReference type="NCBI Taxonomy" id="585030"/>
    <lineage>
        <taxon>Eukaryota</taxon>
        <taxon>Fungi</taxon>
        <taxon>Dikarya</taxon>
        <taxon>Basidiomycota</taxon>
        <taxon>Agaricomycotina</taxon>
        <taxon>Agaricomycetes</taxon>
        <taxon>Agaricomycetidae</taxon>
        <taxon>Agaricales</taxon>
        <taxon>Marasmiineae</taxon>
        <taxon>Marasmiaceae</taxon>
        <taxon>Marasmius</taxon>
    </lineage>
</organism>
<feature type="region of interest" description="Disordered" evidence="3">
    <location>
        <begin position="1"/>
        <end position="20"/>
    </location>
</feature>
<dbReference type="Proteomes" id="UP001437256">
    <property type="component" value="Unassembled WGS sequence"/>
</dbReference>
<sequence length="739" mass="80445">MESNSAMEGEGDDDDAGLHLTRTLGWHSETPALAQFLGKEATRKGIKVGNEEQDVNVDDLLESGPSLASRRRWRMPYTHRSSMKHGSITEHTEEETSAAITEESQLASSSTAIQPDPSSSSRFHITCRITITDHSLFIPTDCRTSDHTHKWMVSVESSAYSLDLTSVLTSMTISPLSDLTGMPAPHMFDALSTKDPPFVVVGTTAEHFLANVELKFNPSMTRPEGQTVVYEHWVGLDMVGSASPCKGEEQVVDVELDRDTVILPTKTGYSPITSKEHWDIVKTKSDSSSAPEADQEIQQKEGESTTYQATLQSLLPRFPMTMKDTVKSSNARTGAVPRVPYRLVADVPALRSLIVGRRKAIEWGRAKAIRDAYTEKANELGGTPSGDALIPLTVGDVFSWLEDEGHFFREKVDAEASNKTKNPKGKAAEEDKWCRTCGLGLSLHGTPSASNTRMTMGSRPSPSPSASAGGIDDVASDIARTDGNVHQCSIIPKVLQPTNFPTIDIQKVLQQRLLRKAAALASTEARNEPIPPTTSTLVQVRDAGKLQRDRLIVSTADPKLIHFVLPHVNSLRFSIFNVPDQTPDGVRPQFPANQYGPSGPTIDATLAPYAYLALATKQFLRHLLTSALDISKRDREYGIMYLSQAKNPQGQDHYNNTPLPPVIFMHPGLAAGSRKKPTTGAGGRKKESTRVQNSMKVLTPMHVLGAINNAQAGGNALYACFARLGISTRTDTAEKSGSN</sequence>
<evidence type="ECO:0000313" key="6">
    <source>
        <dbReference type="Proteomes" id="UP001437256"/>
    </source>
</evidence>
<dbReference type="InterPro" id="IPR038704">
    <property type="entry name" value="YEAST_sf"/>
</dbReference>
<dbReference type="InterPro" id="IPR055127">
    <property type="entry name" value="YEATS2_3HBD"/>
</dbReference>